<protein>
    <recommendedName>
        <fullName evidence="3">DUF937 domain-containing protein</fullName>
    </recommendedName>
</protein>
<gene>
    <name evidence="1" type="ORF">MM213_00175</name>
</gene>
<name>A0ABS9V635_9BACT</name>
<evidence type="ECO:0000313" key="1">
    <source>
        <dbReference type="EMBL" id="MCH7411884.1"/>
    </source>
</evidence>
<dbReference type="RefSeq" id="WP_241409237.1">
    <property type="nucleotide sequence ID" value="NZ_JAKZGO010000001.1"/>
</dbReference>
<dbReference type="Proteomes" id="UP001165430">
    <property type="component" value="Unassembled WGS sequence"/>
</dbReference>
<accession>A0ABS9V635</accession>
<organism evidence="1 2">
    <name type="scientific">Belliella alkalica</name>
    <dbReference type="NCBI Taxonomy" id="1730871"/>
    <lineage>
        <taxon>Bacteria</taxon>
        <taxon>Pseudomonadati</taxon>
        <taxon>Bacteroidota</taxon>
        <taxon>Cytophagia</taxon>
        <taxon>Cytophagales</taxon>
        <taxon>Cyclobacteriaceae</taxon>
        <taxon>Belliella</taxon>
    </lineage>
</organism>
<evidence type="ECO:0000313" key="2">
    <source>
        <dbReference type="Proteomes" id="UP001165430"/>
    </source>
</evidence>
<dbReference type="EMBL" id="JAKZGO010000001">
    <property type="protein sequence ID" value="MCH7411884.1"/>
    <property type="molecule type" value="Genomic_DNA"/>
</dbReference>
<reference evidence="1" key="1">
    <citation type="submission" date="2022-03" db="EMBL/GenBank/DDBJ databases">
        <title>De novo assembled genomes of Belliella spp. (Cyclobacteriaceae) strains.</title>
        <authorList>
            <person name="Szabo A."/>
            <person name="Korponai K."/>
            <person name="Felfoldi T."/>
        </authorList>
    </citation>
    <scope>NUCLEOTIDE SEQUENCE</scope>
    <source>
        <strain evidence="1">DSM 111903</strain>
    </source>
</reference>
<evidence type="ECO:0008006" key="3">
    <source>
        <dbReference type="Google" id="ProtNLM"/>
    </source>
</evidence>
<proteinExistence type="predicted"/>
<keyword evidence="2" id="KW-1185">Reference proteome</keyword>
<sequence>MIQNIIDSLSPQLLGEFKNKFGMGNEQASSTLSITKESLSGYISKEVASGNFEGLANLLNQSSAITSNPIFKSMIGKLVADYGTKLGISEEKADSIASFVLPKVISSISGSKSGDFGKSDILTMLGSSAGDALKGKASDMLKKGLGNFFS</sequence>
<comment type="caution">
    <text evidence="1">The sequence shown here is derived from an EMBL/GenBank/DDBJ whole genome shotgun (WGS) entry which is preliminary data.</text>
</comment>